<dbReference type="Pfam" id="PF00515">
    <property type="entry name" value="TPR_1"/>
    <property type="match status" value="1"/>
</dbReference>
<evidence type="ECO:0000256" key="2">
    <source>
        <dbReference type="SAM" id="MobiDB-lite"/>
    </source>
</evidence>
<evidence type="ECO:0000256" key="1">
    <source>
        <dbReference type="PROSITE-ProRule" id="PRU00339"/>
    </source>
</evidence>
<feature type="repeat" description="TPR" evidence="1">
    <location>
        <begin position="402"/>
        <end position="435"/>
    </location>
</feature>
<feature type="repeat" description="TPR" evidence="1">
    <location>
        <begin position="296"/>
        <end position="329"/>
    </location>
</feature>
<feature type="compositionally biased region" description="Polar residues" evidence="2">
    <location>
        <begin position="561"/>
        <end position="571"/>
    </location>
</feature>
<keyword evidence="1" id="KW-0802">TPR repeat</keyword>
<organism evidence="4 5">
    <name type="scientific">Aestuariivirga litoralis</name>
    <dbReference type="NCBI Taxonomy" id="2650924"/>
    <lineage>
        <taxon>Bacteria</taxon>
        <taxon>Pseudomonadati</taxon>
        <taxon>Pseudomonadota</taxon>
        <taxon>Alphaproteobacteria</taxon>
        <taxon>Hyphomicrobiales</taxon>
        <taxon>Aestuariivirgaceae</taxon>
        <taxon>Aestuariivirga</taxon>
    </lineage>
</organism>
<evidence type="ECO:0000313" key="4">
    <source>
        <dbReference type="EMBL" id="PZF75607.1"/>
    </source>
</evidence>
<comment type="caution">
    <text evidence="4">The sequence shown here is derived from an EMBL/GenBank/DDBJ whole genome shotgun (WGS) entry which is preliminary data.</text>
</comment>
<reference evidence="5" key="1">
    <citation type="submission" date="2018-06" db="EMBL/GenBank/DDBJ databases">
        <title>Aestuariibacter litoralis strain KCTC 52945T.</title>
        <authorList>
            <person name="Li X."/>
            <person name="Salam N."/>
            <person name="Li J.-L."/>
            <person name="Chen Y.-M."/>
            <person name="Yang Z.-W."/>
            <person name="Zhang L.-Y."/>
            <person name="Han M.-X."/>
            <person name="Xiao M."/>
            <person name="Li W.-J."/>
        </authorList>
    </citation>
    <scope>NUCLEOTIDE SEQUENCE [LARGE SCALE GENOMIC DNA]</scope>
    <source>
        <strain evidence="5">KCTC 52945</strain>
    </source>
</reference>
<name>A0A2W2BI74_9HYPH</name>
<keyword evidence="5" id="KW-1185">Reference proteome</keyword>
<protein>
    <recommendedName>
        <fullName evidence="6">Tetratricopeptide repeat protein</fullName>
    </recommendedName>
</protein>
<proteinExistence type="predicted"/>
<dbReference type="PROSITE" id="PS50005">
    <property type="entry name" value="TPR"/>
    <property type="match status" value="4"/>
</dbReference>
<dbReference type="Pfam" id="PF13432">
    <property type="entry name" value="TPR_16"/>
    <property type="match status" value="2"/>
</dbReference>
<dbReference type="AlphaFoldDB" id="A0A2W2BI74"/>
<dbReference type="Gene3D" id="1.25.40.10">
    <property type="entry name" value="Tetratricopeptide repeat domain"/>
    <property type="match status" value="4"/>
</dbReference>
<feature type="repeat" description="TPR" evidence="1">
    <location>
        <begin position="471"/>
        <end position="504"/>
    </location>
</feature>
<feature type="repeat" description="TPR" evidence="1">
    <location>
        <begin position="364"/>
        <end position="397"/>
    </location>
</feature>
<gene>
    <name evidence="4" type="ORF">DK847_17340</name>
</gene>
<evidence type="ECO:0000313" key="5">
    <source>
        <dbReference type="Proteomes" id="UP000248795"/>
    </source>
</evidence>
<dbReference type="PANTHER" id="PTHR12558">
    <property type="entry name" value="CELL DIVISION CYCLE 16,23,27"/>
    <property type="match status" value="1"/>
</dbReference>
<accession>A0A2W2BI74</accession>
<dbReference type="EMBL" id="QKVK01000009">
    <property type="protein sequence ID" value="PZF75607.1"/>
    <property type="molecule type" value="Genomic_DNA"/>
</dbReference>
<evidence type="ECO:0000256" key="3">
    <source>
        <dbReference type="SAM" id="SignalP"/>
    </source>
</evidence>
<feature type="region of interest" description="Disordered" evidence="2">
    <location>
        <begin position="548"/>
        <end position="571"/>
    </location>
</feature>
<sequence>MMTALLRTALTGFLLASIPATSALAYDPAGSVSGSYLAGRSAAKLRDNDLASDYLTNALKTDTGNPILTEKVFLLELSEGDMPKAEEFAAEVLKFNSQQRMARIVLGLKDFKGRHYEEARRNFAQSAYTPVGELTSWLLTAWSYAGEGELNPALKALDRLDSNESFANFKTFHEALIADYLGNSIRAEASFKKAYEAAGTSLRIVQAYGNFLERHNRAAEAQSLYRAYLEADQNPLIEAALAASLKGEKPQPFIASPGEGASEALFSLATSMNDDQSIDVALLYTQLGISLGADQDIMYTLLGDTFEDMKRYDKALAAYQKVPASSPLRVNADMEEAVALQQLGRKDEALAKLKSIVAADPKNYDAIVTLGNLYRANSDFANAATTYDQAIALLEKPGPGNWRIFYYDGISHERLKQWDQAEKLFRKALELAPNEASVLNYLGYSMIEKKINLQEALDMVKKAVELKPNDGYITDSLGWAYFQLGDYEQAVIHCEKAVELLPADPIIAEHLGDAYWRTGRTLEAKFQWQHAKDNKPEPEDLKRIEDKLKNGLPPAEPPVTPVQNTAPKTNG</sequence>
<dbReference type="PANTHER" id="PTHR12558:SF13">
    <property type="entry name" value="CELL DIVISION CYCLE PROTEIN 27 HOMOLOG"/>
    <property type="match status" value="1"/>
</dbReference>
<feature type="signal peptide" evidence="3">
    <location>
        <begin position="1"/>
        <end position="25"/>
    </location>
</feature>
<dbReference type="Proteomes" id="UP000248795">
    <property type="component" value="Unassembled WGS sequence"/>
</dbReference>
<evidence type="ECO:0008006" key="6">
    <source>
        <dbReference type="Google" id="ProtNLM"/>
    </source>
</evidence>
<dbReference type="SUPFAM" id="SSF48452">
    <property type="entry name" value="TPR-like"/>
    <property type="match status" value="3"/>
</dbReference>
<dbReference type="RefSeq" id="WP_111199801.1">
    <property type="nucleotide sequence ID" value="NZ_QKVK01000009.1"/>
</dbReference>
<dbReference type="InterPro" id="IPR019734">
    <property type="entry name" value="TPR_rpt"/>
</dbReference>
<dbReference type="SMART" id="SM00028">
    <property type="entry name" value="TPR"/>
    <property type="match status" value="7"/>
</dbReference>
<feature type="chain" id="PRO_5016094941" description="Tetratricopeptide repeat protein" evidence="3">
    <location>
        <begin position="26"/>
        <end position="571"/>
    </location>
</feature>
<keyword evidence="3" id="KW-0732">Signal</keyword>
<dbReference type="InterPro" id="IPR011990">
    <property type="entry name" value="TPR-like_helical_dom_sf"/>
</dbReference>